<evidence type="ECO:0000313" key="9">
    <source>
        <dbReference type="EMBL" id="KAH3842678.1"/>
    </source>
</evidence>
<dbReference type="Pfam" id="PF07714">
    <property type="entry name" value="PK_Tyr_Ser-Thr"/>
    <property type="match status" value="1"/>
</dbReference>
<feature type="compositionally biased region" description="Polar residues" evidence="6">
    <location>
        <begin position="1932"/>
        <end position="1944"/>
    </location>
</feature>
<keyword evidence="2 4" id="KW-0547">Nucleotide-binding</keyword>
<dbReference type="SUPFAM" id="SSF47769">
    <property type="entry name" value="SAM/Pointed domain"/>
    <property type="match status" value="1"/>
</dbReference>
<feature type="compositionally biased region" description="Basic and acidic residues" evidence="6">
    <location>
        <begin position="926"/>
        <end position="941"/>
    </location>
</feature>
<dbReference type="Proteomes" id="UP000828390">
    <property type="component" value="Unassembled WGS sequence"/>
</dbReference>
<organism evidence="9 10">
    <name type="scientific">Dreissena polymorpha</name>
    <name type="common">Zebra mussel</name>
    <name type="synonym">Mytilus polymorpha</name>
    <dbReference type="NCBI Taxonomy" id="45954"/>
    <lineage>
        <taxon>Eukaryota</taxon>
        <taxon>Metazoa</taxon>
        <taxon>Spiralia</taxon>
        <taxon>Lophotrochozoa</taxon>
        <taxon>Mollusca</taxon>
        <taxon>Bivalvia</taxon>
        <taxon>Autobranchia</taxon>
        <taxon>Heteroconchia</taxon>
        <taxon>Euheterodonta</taxon>
        <taxon>Imparidentia</taxon>
        <taxon>Neoheterodontei</taxon>
        <taxon>Myida</taxon>
        <taxon>Dreissenoidea</taxon>
        <taxon>Dreissenidae</taxon>
        <taxon>Dreissena</taxon>
    </lineage>
</organism>
<dbReference type="CDD" id="cd13999">
    <property type="entry name" value="STKc_MAP3K-like"/>
    <property type="match status" value="1"/>
</dbReference>
<feature type="region of interest" description="Disordered" evidence="6">
    <location>
        <begin position="1433"/>
        <end position="1465"/>
    </location>
</feature>
<feature type="compositionally biased region" description="Low complexity" evidence="6">
    <location>
        <begin position="1537"/>
        <end position="1561"/>
    </location>
</feature>
<dbReference type="Gene3D" id="1.10.510.10">
    <property type="entry name" value="Transferase(Phosphotransferase) domain 1"/>
    <property type="match status" value="1"/>
</dbReference>
<feature type="compositionally biased region" description="Polar residues" evidence="6">
    <location>
        <begin position="960"/>
        <end position="977"/>
    </location>
</feature>
<evidence type="ECO:0000256" key="6">
    <source>
        <dbReference type="SAM" id="MobiDB-lite"/>
    </source>
</evidence>
<evidence type="ECO:0000259" key="8">
    <source>
        <dbReference type="PROSITE" id="PS50105"/>
    </source>
</evidence>
<feature type="region of interest" description="Disordered" evidence="6">
    <location>
        <begin position="1516"/>
        <end position="1621"/>
    </location>
</feature>
<reference evidence="9" key="2">
    <citation type="submission" date="2020-11" db="EMBL/GenBank/DDBJ databases">
        <authorList>
            <person name="McCartney M.A."/>
            <person name="Auch B."/>
            <person name="Kono T."/>
            <person name="Mallez S."/>
            <person name="Becker A."/>
            <person name="Gohl D.M."/>
            <person name="Silverstein K.A.T."/>
            <person name="Koren S."/>
            <person name="Bechman K.B."/>
            <person name="Herman A."/>
            <person name="Abrahante J.E."/>
            <person name="Garbe J."/>
        </authorList>
    </citation>
    <scope>NUCLEOTIDE SEQUENCE</scope>
    <source>
        <strain evidence="9">Duluth1</strain>
        <tissue evidence="9">Whole animal</tissue>
    </source>
</reference>
<keyword evidence="1" id="KW-0723">Serine/threonine-protein kinase</keyword>
<accession>A0A9D4KMM6</accession>
<feature type="compositionally biased region" description="Basic and acidic residues" evidence="6">
    <location>
        <begin position="699"/>
        <end position="712"/>
    </location>
</feature>
<dbReference type="SUPFAM" id="SSF56112">
    <property type="entry name" value="Protein kinase-like (PK-like)"/>
    <property type="match status" value="1"/>
</dbReference>
<dbReference type="InterPro" id="IPR001660">
    <property type="entry name" value="SAM"/>
</dbReference>
<feature type="compositionally biased region" description="Basic and acidic residues" evidence="6">
    <location>
        <begin position="719"/>
        <end position="731"/>
    </location>
</feature>
<dbReference type="SMART" id="SM00454">
    <property type="entry name" value="SAM"/>
    <property type="match status" value="1"/>
</dbReference>
<feature type="region of interest" description="Disordered" evidence="6">
    <location>
        <begin position="780"/>
        <end position="814"/>
    </location>
</feature>
<evidence type="ECO:0000256" key="1">
    <source>
        <dbReference type="ARBA" id="ARBA00022527"/>
    </source>
</evidence>
<feature type="compositionally biased region" description="Acidic residues" evidence="6">
    <location>
        <begin position="754"/>
        <end position="767"/>
    </location>
</feature>
<evidence type="ECO:0000313" key="10">
    <source>
        <dbReference type="Proteomes" id="UP000828390"/>
    </source>
</evidence>
<feature type="region of interest" description="Disordered" evidence="6">
    <location>
        <begin position="519"/>
        <end position="767"/>
    </location>
</feature>
<dbReference type="InterPro" id="IPR051681">
    <property type="entry name" value="Ser/Thr_Kinases-Pseudokinases"/>
</dbReference>
<feature type="region of interest" description="Disordered" evidence="6">
    <location>
        <begin position="1967"/>
        <end position="2032"/>
    </location>
</feature>
<dbReference type="InterPro" id="IPR017441">
    <property type="entry name" value="Protein_kinase_ATP_BS"/>
</dbReference>
<dbReference type="PANTHER" id="PTHR44329">
    <property type="entry name" value="SERINE/THREONINE-PROTEIN KINASE TNNI3K-RELATED"/>
    <property type="match status" value="1"/>
</dbReference>
<protein>
    <submittedName>
        <fullName evidence="9">Uncharacterized protein</fullName>
    </submittedName>
</protein>
<reference evidence="9" key="1">
    <citation type="journal article" date="2019" name="bioRxiv">
        <title>The Genome of the Zebra Mussel, Dreissena polymorpha: A Resource for Invasive Species Research.</title>
        <authorList>
            <person name="McCartney M.A."/>
            <person name="Auch B."/>
            <person name="Kono T."/>
            <person name="Mallez S."/>
            <person name="Zhang Y."/>
            <person name="Obille A."/>
            <person name="Becker A."/>
            <person name="Abrahante J.E."/>
            <person name="Garbe J."/>
            <person name="Badalamenti J.P."/>
            <person name="Herman A."/>
            <person name="Mangelson H."/>
            <person name="Liachko I."/>
            <person name="Sullivan S."/>
            <person name="Sone E.D."/>
            <person name="Koren S."/>
            <person name="Silverstein K.A.T."/>
            <person name="Beckman K.B."/>
            <person name="Gohl D.M."/>
        </authorList>
    </citation>
    <scope>NUCLEOTIDE SEQUENCE</scope>
    <source>
        <strain evidence="9">Duluth1</strain>
        <tissue evidence="9">Whole animal</tissue>
    </source>
</reference>
<evidence type="ECO:0000256" key="4">
    <source>
        <dbReference type="PROSITE-ProRule" id="PRU10141"/>
    </source>
</evidence>
<keyword evidence="3 4" id="KW-0067">ATP-binding</keyword>
<dbReference type="InterPro" id="IPR000719">
    <property type="entry name" value="Prot_kinase_dom"/>
</dbReference>
<feature type="region of interest" description="Disordered" evidence="6">
    <location>
        <begin position="842"/>
        <end position="869"/>
    </location>
</feature>
<gene>
    <name evidence="9" type="ORF">DPMN_116182</name>
</gene>
<evidence type="ECO:0000256" key="5">
    <source>
        <dbReference type="SAM" id="Coils"/>
    </source>
</evidence>
<feature type="binding site" evidence="4">
    <location>
        <position position="1068"/>
    </location>
    <ligand>
        <name>ATP</name>
        <dbReference type="ChEBI" id="CHEBI:30616"/>
    </ligand>
</feature>
<feature type="compositionally biased region" description="Basic and acidic residues" evidence="6">
    <location>
        <begin position="1969"/>
        <end position="1979"/>
    </location>
</feature>
<feature type="compositionally biased region" description="Basic and acidic residues" evidence="6">
    <location>
        <begin position="848"/>
        <end position="861"/>
    </location>
</feature>
<dbReference type="PRINTS" id="PR00109">
    <property type="entry name" value="TYRKINASE"/>
</dbReference>
<proteinExistence type="predicted"/>
<comment type="caution">
    <text evidence="9">The sequence shown here is derived from an EMBL/GenBank/DDBJ whole genome shotgun (WGS) entry which is preliminary data.</text>
</comment>
<feature type="compositionally biased region" description="Low complexity" evidence="6">
    <location>
        <begin position="647"/>
        <end position="658"/>
    </location>
</feature>
<feature type="region of interest" description="Disordered" evidence="6">
    <location>
        <begin position="1875"/>
        <end position="1944"/>
    </location>
</feature>
<dbReference type="InterPro" id="IPR001245">
    <property type="entry name" value="Ser-Thr/Tyr_kinase_cat_dom"/>
</dbReference>
<dbReference type="OrthoDB" id="339325at2759"/>
<sequence>MNTVSKLKSRDKQYESLVDSNAKLHKDIEELETAYMIHKHYVEEDQNSLQGVLRKEIGGSRWEHGGAGKIRTYKSSKDLIDNETESIGSQTRKSSRSLPKDETFNINLITEKLNIELIGSDIDYRRLSDLKTRVLKKASTGIIHRENWAEKAKSVPDTRANDVTNGSQPVELVNAESKLDTAGLKRSNSVKKNKPDLTQLVAKTSEKYLIKNENNALKARDKNRSSVKPDNSSARKSRHDLHLAKKSSATVKKSSVAKSLTEYNNGVQVGLETNDIIAETQTVAKPFGLTFAARKPELHTNGDQTPSSRQSNIFQTQPPEPTEIFIDPANGQIRLGLASNFSDSGTECYVVDGTKILVQSGTTNKSLDGQKLPCSIVDFNRQNIQPEVRDVFGLSGQSLTRQIDSPVNRNTFNVSPFAASKQCNTEVEFWLKGLQIPDVDKYVRIFAENHIDLLDLEFMSAAQLHDMGITAFGALDKILKGIQNFKSQSVRKSAQERDSFSKSRVGRLESSSMEWKSNECENILDSKPGNLKHVGEREHKDWTDSKHREEEHRSSSRLSNVSSSPDFSARNGQSTPSFAANTKSSSAKHAEKKPPSSKPTGKPVNQSKTEENQQKLKRSNSSASQKPSSKLSHLEGKPTKGVLIRPRSASVSRVSSKGQGDKKGNKTDDKKEVKVTRSRSRSADAVKRKALEGVQAAAKRFEELHPRDHHGEGPGVENWDDRRRKRDEMAAKHLHRERVKQMMAIENAAHEEDVREEAEESDRDADDTLESLVTVNILSAPNLSNHSDPHRSHSINRTQVLEPRSDVRKSQLSNRRILRQSARRQQELHSSVDINRPVLSTYKIVSNPDRDKSHSEPESGYRTDGSTTYSQIEERVLDIQHKIKRLKSQAMSGDEMTLTLVHDLQDQLQHFEWQLLEKEKELKGFKPDYESRSDPEKERTSSSRSALSSSSSRDVSSMSFPVNSNDSRSQVNNNTSTDGDDGTANRGSKRETQEGMRKEKQIYLQNRQREFEANRPRQTDPLTSMELDQKDIIFKLEDKIGEGTFSCVYKGDYQGSEVAVKQLRLPLKPQDRNYFAAEVSLLKELRHPRVVLLIGVCTTSKLPVMVLELMSRGSLHNYLRSSECESLDHAMYYQVAKDIAAGMNYLHSHKPEVLHLDLKSMNVLMCESFRAKIADFGFSKLRHDAGVKSKKRSKLQATNNSLYWMSPELLDKGEVTCKSDVYSFAIILWEMLTRNIPYEGTSVFKVLERVRKNKRPEIPASTPEGLTQLISICWDPNPAKRPQFKEILQILENLSFPPAWRELFQKAGVPDSALQDVNSTRTIISLVTGTLDSGKADVLHSFMISQGKSGNQSSRNQGKLSELAGQKSKSRDLISKHSSRNGTKPGELNSKHSARTCTTISSLKTEDWESDTVTTLSAGTSSDESELTLMNLRESSSENEDSASVETSSSSDEEPEASEKKSDRKMKMDVFIPNLELSLQTVRDEFKAERQRISQETDWTCISMDANTERSHGVIEKTQENKEEMRLHLSSALSGRSTSQSVASLDSSTSQSVASVDSSLSMNESARSRRRDRANSRSVYSEEFLMRESLNNRRPPSPKKRSSFTETSSGRPVILTKHDNELNDTNLAPIISGDERSSSSILKSLQDLGKSAQGSKELEANEVNSSFKRVKTSRSSVTDDTMQVEDIEYFPRSERISSSRRGKVEPTVSSSVDVILDHRRPKARNVGTKISPRKRNSYVSSNNADFAKESSELQNKISTEARKLINSEYDNVINERTNRDYDSVQNVTANKIGSESVSTSGSENIRVVLKDMESKAQMNKERTNIIPEPLKSKQSKLQNDDLPVNKQTETVAYKGSVDEDEIRVKLNPEEFELKRKPTITPRRSKTVTKVQDEESLERPEKVRDMGDKPVYKSPRKDHVEGNEEHPKVENDSGVSKHTSQGDANFKVNNNFEFLNVRDTSQPLQFLDVAEDKKEDKKSLAQEQQADSPKRKTIRVKLCRDPLEPQFQRSEPQHSHKLRLPRETASPVPPAPPPPPLISGSVSMSSCFTSKSVQDIGVRGSMADELKRRVAARQSISEGVRPANPKNPLSNSAILGGKAPNRQRKQPLGASKQSLQLGNIAELTENMVPQQSEGLPSFVLQSLDLQDQKEQLRSISRPHPHQLDDLSNASQEQLCSIAEILKKAVLNRRLAMGEDGDSVSQSLESAATGWSIDTHIG</sequence>
<keyword evidence="5" id="KW-0175">Coiled coil</keyword>
<feature type="compositionally biased region" description="Low complexity" evidence="6">
    <location>
        <begin position="619"/>
        <end position="631"/>
    </location>
</feature>
<evidence type="ECO:0000256" key="2">
    <source>
        <dbReference type="ARBA" id="ARBA00022741"/>
    </source>
</evidence>
<feature type="compositionally biased region" description="Basic and acidic residues" evidence="6">
    <location>
        <begin position="988"/>
        <end position="1000"/>
    </location>
</feature>
<feature type="compositionally biased region" description="Basic and acidic residues" evidence="6">
    <location>
        <begin position="1516"/>
        <end position="1527"/>
    </location>
</feature>
<keyword evidence="10" id="KW-1185">Reference proteome</keyword>
<feature type="compositionally biased region" description="Basic and acidic residues" evidence="6">
    <location>
        <begin position="533"/>
        <end position="554"/>
    </location>
</feature>
<evidence type="ECO:0000259" key="7">
    <source>
        <dbReference type="PROSITE" id="PS50011"/>
    </source>
</evidence>
<dbReference type="PROSITE" id="PS00107">
    <property type="entry name" value="PROTEIN_KINASE_ATP"/>
    <property type="match status" value="1"/>
</dbReference>
<evidence type="ECO:0000256" key="3">
    <source>
        <dbReference type="ARBA" id="ARBA00022840"/>
    </source>
</evidence>
<feature type="domain" description="Protein kinase" evidence="7">
    <location>
        <begin position="1034"/>
        <end position="1296"/>
    </location>
</feature>
<name>A0A9D4KMM6_DREPO</name>
<dbReference type="GO" id="GO:0005524">
    <property type="term" value="F:ATP binding"/>
    <property type="evidence" value="ECO:0007669"/>
    <property type="project" value="UniProtKB-UniRule"/>
</dbReference>
<feature type="region of interest" description="Disordered" evidence="6">
    <location>
        <begin position="926"/>
        <end position="1000"/>
    </location>
</feature>
<feature type="compositionally biased region" description="Basic and acidic residues" evidence="6">
    <location>
        <begin position="659"/>
        <end position="691"/>
    </location>
</feature>
<dbReference type="Pfam" id="PF07647">
    <property type="entry name" value="SAM_2"/>
    <property type="match status" value="1"/>
</dbReference>
<feature type="region of interest" description="Disordered" evidence="6">
    <location>
        <begin position="1346"/>
        <end position="1395"/>
    </location>
</feature>
<feature type="domain" description="SAM" evidence="8">
    <location>
        <begin position="422"/>
        <end position="488"/>
    </location>
</feature>
<feature type="compositionally biased region" description="Polar residues" evidence="6">
    <location>
        <begin position="570"/>
        <end position="587"/>
    </location>
</feature>
<dbReference type="PROSITE" id="PS50011">
    <property type="entry name" value="PROTEIN_KINASE_DOM"/>
    <property type="match status" value="1"/>
</dbReference>
<feature type="coiled-coil region" evidence="5">
    <location>
        <begin position="869"/>
        <end position="921"/>
    </location>
</feature>
<feature type="compositionally biased region" description="Low complexity" evidence="6">
    <location>
        <begin position="942"/>
        <end position="959"/>
    </location>
</feature>
<dbReference type="InterPro" id="IPR008271">
    <property type="entry name" value="Ser/Thr_kinase_AS"/>
</dbReference>
<keyword evidence="1" id="KW-0808">Transferase</keyword>
<feature type="compositionally biased region" description="Polar residues" evidence="6">
    <location>
        <begin position="1346"/>
        <end position="1359"/>
    </location>
</feature>
<feature type="region of interest" description="Disordered" evidence="6">
    <location>
        <begin position="213"/>
        <end position="249"/>
    </location>
</feature>
<dbReference type="PROSITE" id="PS00108">
    <property type="entry name" value="PROTEIN_KINASE_ST"/>
    <property type="match status" value="1"/>
</dbReference>
<dbReference type="PROSITE" id="PS50105">
    <property type="entry name" value="SAM_DOMAIN"/>
    <property type="match status" value="1"/>
</dbReference>
<dbReference type="EMBL" id="JAIWYP010000004">
    <property type="protein sequence ID" value="KAH3842678.1"/>
    <property type="molecule type" value="Genomic_DNA"/>
</dbReference>
<dbReference type="GO" id="GO:0004674">
    <property type="term" value="F:protein serine/threonine kinase activity"/>
    <property type="evidence" value="ECO:0007669"/>
    <property type="project" value="UniProtKB-KW"/>
</dbReference>
<feature type="region of interest" description="Disordered" evidence="6">
    <location>
        <begin position="2073"/>
        <end position="2110"/>
    </location>
</feature>
<keyword evidence="1" id="KW-0418">Kinase</keyword>
<dbReference type="InterPro" id="IPR013761">
    <property type="entry name" value="SAM/pointed_sf"/>
</dbReference>
<dbReference type="SMART" id="SM00220">
    <property type="entry name" value="S_TKc"/>
    <property type="match status" value="1"/>
</dbReference>
<feature type="compositionally biased region" description="Basic and acidic residues" evidence="6">
    <location>
        <begin position="1890"/>
        <end position="1930"/>
    </location>
</feature>
<dbReference type="InterPro" id="IPR011009">
    <property type="entry name" value="Kinase-like_dom_sf"/>
</dbReference>
<dbReference type="Gene3D" id="1.10.150.50">
    <property type="entry name" value="Transcription Factor, Ets-1"/>
    <property type="match status" value="1"/>
</dbReference>